<comment type="subcellular location">
    <subcellularLocation>
        <location evidence="2">Cell junction</location>
        <location evidence="2">Adherens junction</location>
    </subcellularLocation>
    <subcellularLocation>
        <location evidence="3">Cell membrane</location>
        <topology evidence="3">Multi-pass membrane protein</topology>
    </subcellularLocation>
    <subcellularLocation>
        <location evidence="1">Nucleus</location>
    </subcellularLocation>
</comment>
<evidence type="ECO:0000313" key="17">
    <source>
        <dbReference type="EMBL" id="KAE9961955.1"/>
    </source>
</evidence>
<keyword evidence="11 14" id="KW-0472">Membrane</keyword>
<evidence type="ECO:0000256" key="2">
    <source>
        <dbReference type="ARBA" id="ARBA00004536"/>
    </source>
</evidence>
<evidence type="ECO:0000256" key="15">
    <source>
        <dbReference type="SAM" id="SignalP"/>
    </source>
</evidence>
<proteinExistence type="inferred from homology"/>
<dbReference type="PANTHER" id="PTHR15989:SF5">
    <property type="entry name" value="VEZATIN"/>
    <property type="match status" value="1"/>
</dbReference>
<keyword evidence="9 14" id="KW-1133">Transmembrane helix</keyword>
<dbReference type="GO" id="GO:0005886">
    <property type="term" value="C:plasma membrane"/>
    <property type="evidence" value="ECO:0007669"/>
    <property type="project" value="UniProtKB-SubCell"/>
</dbReference>
<dbReference type="Proteomes" id="UP000433883">
    <property type="component" value="Unassembled WGS sequence"/>
</dbReference>
<feature type="compositionally biased region" description="Low complexity" evidence="13">
    <location>
        <begin position="586"/>
        <end position="604"/>
    </location>
</feature>
<dbReference type="InterPro" id="IPR026859">
    <property type="entry name" value="Myosin-bd"/>
</dbReference>
<evidence type="ECO:0000256" key="5">
    <source>
        <dbReference type="ARBA" id="ARBA00018125"/>
    </source>
</evidence>
<evidence type="ECO:0000256" key="11">
    <source>
        <dbReference type="ARBA" id="ARBA00023136"/>
    </source>
</evidence>
<evidence type="ECO:0000256" key="10">
    <source>
        <dbReference type="ARBA" id="ARBA00023054"/>
    </source>
</evidence>
<dbReference type="InterPro" id="IPR026858">
    <property type="entry name" value="Vezatin"/>
</dbReference>
<organism evidence="17 18">
    <name type="scientific">Venturia inaequalis</name>
    <name type="common">Apple scab fungus</name>
    <dbReference type="NCBI Taxonomy" id="5025"/>
    <lineage>
        <taxon>Eukaryota</taxon>
        <taxon>Fungi</taxon>
        <taxon>Dikarya</taxon>
        <taxon>Ascomycota</taxon>
        <taxon>Pezizomycotina</taxon>
        <taxon>Dothideomycetes</taxon>
        <taxon>Pleosporomycetidae</taxon>
        <taxon>Venturiales</taxon>
        <taxon>Venturiaceae</taxon>
        <taxon>Venturia</taxon>
    </lineage>
</organism>
<name>A0A8H3U2D4_VENIN</name>
<feature type="transmembrane region" description="Helical" evidence="14">
    <location>
        <begin position="180"/>
        <end position="202"/>
    </location>
</feature>
<evidence type="ECO:0000256" key="13">
    <source>
        <dbReference type="SAM" id="MobiDB-lite"/>
    </source>
</evidence>
<keyword evidence="8" id="KW-0965">Cell junction</keyword>
<dbReference type="GO" id="GO:0098609">
    <property type="term" value="P:cell-cell adhesion"/>
    <property type="evidence" value="ECO:0007669"/>
    <property type="project" value="InterPro"/>
</dbReference>
<keyword evidence="12" id="KW-0539">Nucleus</keyword>
<evidence type="ECO:0000256" key="4">
    <source>
        <dbReference type="ARBA" id="ARBA00007245"/>
    </source>
</evidence>
<keyword evidence="6" id="KW-1003">Cell membrane</keyword>
<evidence type="ECO:0000256" key="1">
    <source>
        <dbReference type="ARBA" id="ARBA00004123"/>
    </source>
</evidence>
<evidence type="ECO:0000256" key="9">
    <source>
        <dbReference type="ARBA" id="ARBA00022989"/>
    </source>
</evidence>
<feature type="domain" description="Myosin-binding" evidence="16">
    <location>
        <begin position="194"/>
        <end position="474"/>
    </location>
</feature>
<keyword evidence="10" id="KW-0175">Coiled coil</keyword>
<dbReference type="EMBL" id="WNWQ01001225">
    <property type="protein sequence ID" value="KAE9961955.1"/>
    <property type="molecule type" value="Genomic_DNA"/>
</dbReference>
<protein>
    <recommendedName>
        <fullName evidence="5">Vezatin</fullName>
    </recommendedName>
</protein>
<gene>
    <name evidence="17" type="ORF">BLS_001082</name>
</gene>
<comment type="caution">
    <text evidence="17">The sequence shown here is derived from an EMBL/GenBank/DDBJ whole genome shotgun (WGS) entry which is preliminary data.</text>
</comment>
<evidence type="ECO:0000256" key="7">
    <source>
        <dbReference type="ARBA" id="ARBA00022692"/>
    </source>
</evidence>
<dbReference type="GO" id="GO:0005634">
    <property type="term" value="C:nucleus"/>
    <property type="evidence" value="ECO:0007669"/>
    <property type="project" value="UniProtKB-SubCell"/>
</dbReference>
<dbReference type="AlphaFoldDB" id="A0A8H3U2D4"/>
<evidence type="ECO:0000256" key="6">
    <source>
        <dbReference type="ARBA" id="ARBA00022475"/>
    </source>
</evidence>
<evidence type="ECO:0000259" key="16">
    <source>
        <dbReference type="Pfam" id="PF12632"/>
    </source>
</evidence>
<evidence type="ECO:0000313" key="18">
    <source>
        <dbReference type="Proteomes" id="UP000433883"/>
    </source>
</evidence>
<comment type="similarity">
    <text evidence="4">Belongs to the vezatin family.</text>
</comment>
<dbReference type="GO" id="GO:0017022">
    <property type="term" value="F:myosin binding"/>
    <property type="evidence" value="ECO:0007669"/>
    <property type="project" value="InterPro"/>
</dbReference>
<feature type="region of interest" description="Disordered" evidence="13">
    <location>
        <begin position="660"/>
        <end position="686"/>
    </location>
</feature>
<feature type="transmembrane region" description="Helical" evidence="14">
    <location>
        <begin position="214"/>
        <end position="232"/>
    </location>
</feature>
<evidence type="ECO:0000256" key="14">
    <source>
        <dbReference type="SAM" id="Phobius"/>
    </source>
</evidence>
<accession>A0A8H3U2D4</accession>
<dbReference type="PANTHER" id="PTHR15989">
    <property type="entry name" value="VEZATIN"/>
    <property type="match status" value="1"/>
</dbReference>
<evidence type="ECO:0000256" key="3">
    <source>
        <dbReference type="ARBA" id="ARBA00004651"/>
    </source>
</evidence>
<keyword evidence="15" id="KW-0732">Signal</keyword>
<feature type="region of interest" description="Disordered" evidence="13">
    <location>
        <begin position="574"/>
        <end position="605"/>
    </location>
</feature>
<feature type="signal peptide" evidence="15">
    <location>
        <begin position="1"/>
        <end position="16"/>
    </location>
</feature>
<reference evidence="17 18" key="1">
    <citation type="submission" date="2019-11" db="EMBL/GenBank/DDBJ databases">
        <title>Venturia inaequalis Genome Resource.</title>
        <authorList>
            <person name="Lichtner F.J."/>
        </authorList>
    </citation>
    <scope>NUCLEOTIDE SEQUENCE [LARGE SCALE GENOMIC DNA]</scope>
    <source>
        <strain evidence="17">Bline_iso_100314</strain>
    </source>
</reference>
<keyword evidence="7 14" id="KW-0812">Transmembrane</keyword>
<feature type="region of interest" description="Disordered" evidence="13">
    <location>
        <begin position="39"/>
        <end position="63"/>
    </location>
</feature>
<evidence type="ECO:0000256" key="12">
    <source>
        <dbReference type="ARBA" id="ARBA00023242"/>
    </source>
</evidence>
<sequence length="686" mass="75511">MLLMLLPLHIRAVVLLSRMLKTISTGEGKADEAWIPVGTDQPSSPIPPPTIQSAQKKRSIQRHPKRLSIHTNGTTDRENGFAPRGVPTFGKAYSHTLPKPLKVRLPDDGPMARIHDVCSRAVNSRLGHADNVKFMEHFRYILVASQLIHEQFGICNGKRMSSAPSLGGSGAQLEDFRATAISVTGALLTATTSFAAVWLIHWSKAQPALNKGKTLVVICGFLLLAILLYSYARRQWLHYLRQNAVLAASNLVTNLQAIDASTSAGLSLVQEVELVSRGFRLSTPLPPITRMDEKGPGRRCARLRRTLRNAFAENIPPFLQACETLRQYILQDDLEKYLEVYDIVYQDIQEAQLSFSTDEFEDNDSLKTLRILQARLGTLRQVLLCSLLSLEAEGGPADFARWRAAVDAMDSLARLTGEHAEKINQLLAAEETFNLPTPVTPHLRNKDPEREKFRGQMRKLGTLSTGIRGLQAKLQILREESTKVLEESNMDPDEGGISHLHDLAPGLMIQYDSIGADLRSLVQAWEAGKASLALGLDRRESRRISQASSGGLRSPVPSLGGLTAVDEVLGSPTDALRALNGEPPIAAHSSGGSASGASPSVGSMSDEEVFEAIAMPRQRQTLTREERMIRLKEESERMASFRERREQGLSMMRELESVIHSRTPALGGKRRRPATMFAGGERVSSV</sequence>
<dbReference type="Pfam" id="PF12632">
    <property type="entry name" value="Vezatin"/>
    <property type="match status" value="1"/>
</dbReference>
<evidence type="ECO:0000256" key="8">
    <source>
        <dbReference type="ARBA" id="ARBA00022949"/>
    </source>
</evidence>
<feature type="chain" id="PRO_5034626047" description="Vezatin" evidence="15">
    <location>
        <begin position="17"/>
        <end position="686"/>
    </location>
</feature>